<organism evidence="1 3">
    <name type="scientific">Labeo rohita</name>
    <name type="common">Indian major carp</name>
    <name type="synonym">Cyprinus rohita</name>
    <dbReference type="NCBI Taxonomy" id="84645"/>
    <lineage>
        <taxon>Eukaryota</taxon>
        <taxon>Metazoa</taxon>
        <taxon>Chordata</taxon>
        <taxon>Craniata</taxon>
        <taxon>Vertebrata</taxon>
        <taxon>Euteleostomi</taxon>
        <taxon>Actinopterygii</taxon>
        <taxon>Neopterygii</taxon>
        <taxon>Teleostei</taxon>
        <taxon>Ostariophysi</taxon>
        <taxon>Cypriniformes</taxon>
        <taxon>Cyprinidae</taxon>
        <taxon>Labeoninae</taxon>
        <taxon>Labeonini</taxon>
        <taxon>Labeo</taxon>
    </lineage>
</organism>
<dbReference type="EMBL" id="QBIY01011444">
    <property type="protein sequence ID" value="RXN31636.1"/>
    <property type="molecule type" value="Genomic_DNA"/>
</dbReference>
<evidence type="ECO:0000313" key="2">
    <source>
        <dbReference type="EMBL" id="RXN31636.1"/>
    </source>
</evidence>
<dbReference type="AlphaFoldDB" id="A0A498M8D8"/>
<evidence type="ECO:0000313" key="3">
    <source>
        <dbReference type="Proteomes" id="UP000290572"/>
    </source>
</evidence>
<reference evidence="1 3" key="1">
    <citation type="submission" date="2018-03" db="EMBL/GenBank/DDBJ databases">
        <title>Draft genome sequence of Rohu Carp (Labeo rohita).</title>
        <authorList>
            <person name="Das P."/>
            <person name="Kushwaha B."/>
            <person name="Joshi C.G."/>
            <person name="Kumar D."/>
            <person name="Nagpure N.S."/>
            <person name="Sahoo L."/>
            <person name="Das S.P."/>
            <person name="Bit A."/>
            <person name="Patnaik S."/>
            <person name="Meher P.K."/>
            <person name="Jayasankar P."/>
            <person name="Koringa P.G."/>
            <person name="Patel N.V."/>
            <person name="Hinsu A.T."/>
            <person name="Kumar R."/>
            <person name="Pandey M."/>
            <person name="Agarwal S."/>
            <person name="Srivastava S."/>
            <person name="Singh M."/>
            <person name="Iquebal M.A."/>
            <person name="Jaiswal S."/>
            <person name="Angadi U.B."/>
            <person name="Kumar N."/>
            <person name="Raza M."/>
            <person name="Shah T.M."/>
            <person name="Rai A."/>
            <person name="Jena J.K."/>
        </authorList>
    </citation>
    <scope>NUCLEOTIDE SEQUENCE [LARGE SCALE GENOMIC DNA]</scope>
    <source>
        <strain evidence="1">DASCIFA01</strain>
        <tissue evidence="1">Testis</tissue>
    </source>
</reference>
<dbReference type="EMBL" id="QBIY01012853">
    <property type="protein sequence ID" value="RXN15474.1"/>
    <property type="molecule type" value="Genomic_DNA"/>
</dbReference>
<keyword evidence="3" id="KW-1185">Reference proteome</keyword>
<dbReference type="Proteomes" id="UP000290572">
    <property type="component" value="Unassembled WGS sequence"/>
</dbReference>
<dbReference type="STRING" id="84645.A0A498M8D8"/>
<sequence>MGYKKEKDRLVMEMGESTDKSVRDANVQIHTGCKWKAHVEVDQTISRLQQKVTIGRVQVGRAGLGHGEAPKFWSKASRKERKELVVAEVTSIENEQQKVKAIAQGHQGNWTMWESVVSRNISLAQFLD</sequence>
<gene>
    <name evidence="1" type="ORF">ROHU_008781</name>
    <name evidence="2" type="ORF">ROHU_016753</name>
</gene>
<proteinExistence type="predicted"/>
<name>A0A498M8D8_LABRO</name>
<protein>
    <submittedName>
        <fullName evidence="1">Polycystic kidney disease 1-like 2</fullName>
    </submittedName>
</protein>
<evidence type="ECO:0000313" key="1">
    <source>
        <dbReference type="EMBL" id="RXN15474.1"/>
    </source>
</evidence>
<accession>A0A498M8D8</accession>
<comment type="caution">
    <text evidence="1">The sequence shown here is derived from an EMBL/GenBank/DDBJ whole genome shotgun (WGS) entry which is preliminary data.</text>
</comment>